<keyword evidence="4" id="KW-0408">Iron</keyword>
<gene>
    <name evidence="6" type="ORF">BU23DRAFT_551386</name>
</gene>
<dbReference type="AlphaFoldDB" id="A0A6A5VHA7"/>
<dbReference type="InterPro" id="IPR002401">
    <property type="entry name" value="Cyt_P450_E_grp-I"/>
</dbReference>
<name>A0A6A5VHA7_9PLEO</name>
<comment type="similarity">
    <text evidence="1">Belongs to the cytochrome P450 family.</text>
</comment>
<dbReference type="Gene3D" id="1.10.630.10">
    <property type="entry name" value="Cytochrome P450"/>
    <property type="match status" value="1"/>
</dbReference>
<dbReference type="GO" id="GO:0020037">
    <property type="term" value="F:heme binding"/>
    <property type="evidence" value="ECO:0007669"/>
    <property type="project" value="InterPro"/>
</dbReference>
<dbReference type="InterPro" id="IPR050364">
    <property type="entry name" value="Cytochrome_P450_fung"/>
</dbReference>
<dbReference type="OrthoDB" id="1103324at2759"/>
<dbReference type="InterPro" id="IPR036396">
    <property type="entry name" value="Cyt_P450_sf"/>
</dbReference>
<dbReference type="InterPro" id="IPR001128">
    <property type="entry name" value="Cyt_P450"/>
</dbReference>
<organism evidence="6 7">
    <name type="scientific">Bimuria novae-zelandiae CBS 107.79</name>
    <dbReference type="NCBI Taxonomy" id="1447943"/>
    <lineage>
        <taxon>Eukaryota</taxon>
        <taxon>Fungi</taxon>
        <taxon>Dikarya</taxon>
        <taxon>Ascomycota</taxon>
        <taxon>Pezizomycotina</taxon>
        <taxon>Dothideomycetes</taxon>
        <taxon>Pleosporomycetidae</taxon>
        <taxon>Pleosporales</taxon>
        <taxon>Massarineae</taxon>
        <taxon>Didymosphaeriaceae</taxon>
        <taxon>Bimuria</taxon>
    </lineage>
</organism>
<dbReference type="EMBL" id="ML976665">
    <property type="protein sequence ID" value="KAF1976963.1"/>
    <property type="molecule type" value="Genomic_DNA"/>
</dbReference>
<dbReference type="PANTHER" id="PTHR46300:SF2">
    <property type="entry name" value="CYTOCHROME P450 MONOOXYGENASE ALNH-RELATED"/>
    <property type="match status" value="1"/>
</dbReference>
<dbReference type="SUPFAM" id="SSF48264">
    <property type="entry name" value="Cytochrome P450"/>
    <property type="match status" value="1"/>
</dbReference>
<protein>
    <submittedName>
        <fullName evidence="6">Cytochrome P450</fullName>
    </submittedName>
</protein>
<dbReference type="GO" id="GO:0005506">
    <property type="term" value="F:iron ion binding"/>
    <property type="evidence" value="ECO:0007669"/>
    <property type="project" value="InterPro"/>
</dbReference>
<evidence type="ECO:0000256" key="3">
    <source>
        <dbReference type="ARBA" id="ARBA00023002"/>
    </source>
</evidence>
<reference evidence="6" key="1">
    <citation type="journal article" date="2020" name="Stud. Mycol.">
        <title>101 Dothideomycetes genomes: a test case for predicting lifestyles and emergence of pathogens.</title>
        <authorList>
            <person name="Haridas S."/>
            <person name="Albert R."/>
            <person name="Binder M."/>
            <person name="Bloem J."/>
            <person name="Labutti K."/>
            <person name="Salamov A."/>
            <person name="Andreopoulos B."/>
            <person name="Baker S."/>
            <person name="Barry K."/>
            <person name="Bills G."/>
            <person name="Bluhm B."/>
            <person name="Cannon C."/>
            <person name="Castanera R."/>
            <person name="Culley D."/>
            <person name="Daum C."/>
            <person name="Ezra D."/>
            <person name="Gonzalez J."/>
            <person name="Henrissat B."/>
            <person name="Kuo A."/>
            <person name="Liang C."/>
            <person name="Lipzen A."/>
            <person name="Lutzoni F."/>
            <person name="Magnuson J."/>
            <person name="Mondo S."/>
            <person name="Nolan M."/>
            <person name="Ohm R."/>
            <person name="Pangilinan J."/>
            <person name="Park H.-J."/>
            <person name="Ramirez L."/>
            <person name="Alfaro M."/>
            <person name="Sun H."/>
            <person name="Tritt A."/>
            <person name="Yoshinaga Y."/>
            <person name="Zwiers L.-H."/>
            <person name="Turgeon B."/>
            <person name="Goodwin S."/>
            <person name="Spatafora J."/>
            <person name="Crous P."/>
            <person name="Grigoriev I."/>
        </authorList>
    </citation>
    <scope>NUCLEOTIDE SEQUENCE</scope>
    <source>
        <strain evidence="6">CBS 107.79</strain>
    </source>
</reference>
<accession>A0A6A5VHA7</accession>
<keyword evidence="5" id="KW-0503">Monooxygenase</keyword>
<evidence type="ECO:0000256" key="5">
    <source>
        <dbReference type="ARBA" id="ARBA00023033"/>
    </source>
</evidence>
<dbReference type="PANTHER" id="PTHR46300">
    <property type="entry name" value="P450, PUTATIVE (EUROFUNG)-RELATED-RELATED"/>
    <property type="match status" value="1"/>
</dbReference>
<evidence type="ECO:0000256" key="1">
    <source>
        <dbReference type="ARBA" id="ARBA00010617"/>
    </source>
</evidence>
<sequence>MHLLPPSHQGPWASLTAQRYGELFTLRIASTTWVFLNSSRVVTDLLEKRSAIYSSRPRMPFASECMSGGCRVVVMPYGERWRSVRKIMHGILNGRNAELFRGFQERESERLVGEVLRRPEGWWAANQRYANGVVMGVVFGKGITSEEGAEGLGKEGNGKSIFGPNGEEGANVLKKNGGGKSNIEKLFDTSQEFIAALQPGANLVDVFTFLDRLPTPLKWWIPRGKASFQRLLDVYGAEVRDLNQRVKNGTCPPCFATKFLDDPASEALGETQRLFALGSLMEAGSDTSRMTLSQIIAAAATDARWVRRAQEVMDRVLGVAERLPGLGDRGELRYLSAVVKEGWRWRPFAEIGMFSTCSSARRICCRLMEEFSWTLWNLSGVC</sequence>
<dbReference type="Pfam" id="PF00067">
    <property type="entry name" value="p450"/>
    <property type="match status" value="1"/>
</dbReference>
<proteinExistence type="inferred from homology"/>
<evidence type="ECO:0000313" key="7">
    <source>
        <dbReference type="Proteomes" id="UP000800036"/>
    </source>
</evidence>
<evidence type="ECO:0000256" key="2">
    <source>
        <dbReference type="ARBA" id="ARBA00022723"/>
    </source>
</evidence>
<evidence type="ECO:0000256" key="4">
    <source>
        <dbReference type="ARBA" id="ARBA00023004"/>
    </source>
</evidence>
<keyword evidence="2" id="KW-0479">Metal-binding</keyword>
<dbReference type="GO" id="GO:0004497">
    <property type="term" value="F:monooxygenase activity"/>
    <property type="evidence" value="ECO:0007669"/>
    <property type="project" value="UniProtKB-KW"/>
</dbReference>
<dbReference type="PRINTS" id="PR00463">
    <property type="entry name" value="EP450I"/>
</dbReference>
<keyword evidence="7" id="KW-1185">Reference proteome</keyword>
<dbReference type="GO" id="GO:0016705">
    <property type="term" value="F:oxidoreductase activity, acting on paired donors, with incorporation or reduction of molecular oxygen"/>
    <property type="evidence" value="ECO:0007669"/>
    <property type="project" value="InterPro"/>
</dbReference>
<keyword evidence="3" id="KW-0560">Oxidoreductase</keyword>
<dbReference type="Proteomes" id="UP000800036">
    <property type="component" value="Unassembled WGS sequence"/>
</dbReference>
<evidence type="ECO:0000313" key="6">
    <source>
        <dbReference type="EMBL" id="KAF1976963.1"/>
    </source>
</evidence>